<keyword evidence="1" id="KW-1133">Transmembrane helix</keyword>
<dbReference type="RefSeq" id="WP_119667421.1">
    <property type="nucleotide sequence ID" value="NZ_QXED01000002.1"/>
</dbReference>
<sequence length="296" mass="34112">MISVNSTKQSHHHHDHLTSEVVACQNCDHEYTGRYCSQCGQRADTHRINWHYIWHEIPHSVWHVDHGIAYTLRQLIVRPGHTIREFLEGKRVNHYRPLALLLMLGAVLLFVQHGLGVSYMKASQAMFDTKQGSAGAQAFQAQMFEWIDRNQTLVYIIMIPFFAFGNWLMFRRQRYNYPEMMVIQTFVTNFTMLISLAIVVLFWALGGSVEAYKTVMGVSLVVMFGYYALTYYQLFQRRVGFFSVLWRSIVAYAISYLLFIMLGMIGGLGYGIYSAVNNPSAFKSEKPAATVQQPHK</sequence>
<evidence type="ECO:0000313" key="3">
    <source>
        <dbReference type="Proteomes" id="UP000283523"/>
    </source>
</evidence>
<feature type="transmembrane region" description="Helical" evidence="1">
    <location>
        <begin position="152"/>
        <end position="170"/>
    </location>
</feature>
<dbReference type="Proteomes" id="UP000283523">
    <property type="component" value="Unassembled WGS sequence"/>
</dbReference>
<evidence type="ECO:0000256" key="1">
    <source>
        <dbReference type="SAM" id="Phobius"/>
    </source>
</evidence>
<dbReference type="OrthoDB" id="7446256at2"/>
<keyword evidence="1" id="KW-0812">Transmembrane</keyword>
<feature type="transmembrane region" description="Helical" evidence="1">
    <location>
        <begin position="182"/>
        <end position="205"/>
    </location>
</feature>
<protein>
    <submittedName>
        <fullName evidence="2">DUF3667 domain-containing protein</fullName>
    </submittedName>
</protein>
<dbReference type="EMBL" id="QXED01000002">
    <property type="protein sequence ID" value="RIV25541.1"/>
    <property type="molecule type" value="Genomic_DNA"/>
</dbReference>
<reference evidence="2 3" key="1">
    <citation type="submission" date="2018-08" db="EMBL/GenBank/DDBJ databases">
        <title>Fibrisoma montanum sp. nov., isolated from Danxia mountain soil.</title>
        <authorList>
            <person name="Huang Y."/>
        </authorList>
    </citation>
    <scope>NUCLEOTIDE SEQUENCE [LARGE SCALE GENOMIC DNA]</scope>
    <source>
        <strain evidence="2 3">HYT19</strain>
    </source>
</reference>
<keyword evidence="1" id="KW-0472">Membrane</keyword>
<comment type="caution">
    <text evidence="2">The sequence shown here is derived from an EMBL/GenBank/DDBJ whole genome shotgun (WGS) entry which is preliminary data.</text>
</comment>
<name>A0A418MFI4_9BACT</name>
<dbReference type="AlphaFoldDB" id="A0A418MFI4"/>
<dbReference type="InterPro" id="IPR022134">
    <property type="entry name" value="DUF3667"/>
</dbReference>
<evidence type="ECO:0000313" key="2">
    <source>
        <dbReference type="EMBL" id="RIV25541.1"/>
    </source>
</evidence>
<gene>
    <name evidence="2" type="ORF">DYU11_09605</name>
</gene>
<dbReference type="Pfam" id="PF12412">
    <property type="entry name" value="DUF3667"/>
    <property type="match status" value="1"/>
</dbReference>
<organism evidence="2 3">
    <name type="scientific">Fibrisoma montanum</name>
    <dbReference type="NCBI Taxonomy" id="2305895"/>
    <lineage>
        <taxon>Bacteria</taxon>
        <taxon>Pseudomonadati</taxon>
        <taxon>Bacteroidota</taxon>
        <taxon>Cytophagia</taxon>
        <taxon>Cytophagales</taxon>
        <taxon>Spirosomataceae</taxon>
        <taxon>Fibrisoma</taxon>
    </lineage>
</organism>
<feature type="transmembrane region" description="Helical" evidence="1">
    <location>
        <begin position="211"/>
        <end position="229"/>
    </location>
</feature>
<proteinExistence type="predicted"/>
<feature type="transmembrane region" description="Helical" evidence="1">
    <location>
        <begin position="249"/>
        <end position="273"/>
    </location>
</feature>
<feature type="transmembrane region" description="Helical" evidence="1">
    <location>
        <begin position="98"/>
        <end position="120"/>
    </location>
</feature>
<accession>A0A418MFI4</accession>
<keyword evidence="3" id="KW-1185">Reference proteome</keyword>